<reference evidence="1 2" key="1">
    <citation type="submission" date="2018-10" db="EMBL/GenBank/DDBJ databases">
        <title>An outbreak of IMP-63 producing strain in France.</title>
        <authorList>
            <person name="Bour M."/>
            <person name="Liapis E."/>
            <person name="Plesiat P."/>
        </authorList>
    </citation>
    <scope>NUCLEOTIDE SEQUENCE [LARGE SCALE GENOMIC DNA]</scope>
    <source>
        <strain evidence="1 2">12917</strain>
    </source>
</reference>
<gene>
    <name evidence="1" type="ORF">EFK07_15075</name>
</gene>
<dbReference type="EMBL" id="RJAI01000037">
    <property type="protein sequence ID" value="RNF87760.1"/>
    <property type="molecule type" value="Genomic_DNA"/>
</dbReference>
<organism evidence="1 2">
    <name type="scientific">Pseudomonas putida</name>
    <name type="common">Arthrobacter siderocapsulatus</name>
    <dbReference type="NCBI Taxonomy" id="303"/>
    <lineage>
        <taxon>Bacteria</taxon>
        <taxon>Pseudomonadati</taxon>
        <taxon>Pseudomonadota</taxon>
        <taxon>Gammaproteobacteria</taxon>
        <taxon>Pseudomonadales</taxon>
        <taxon>Pseudomonadaceae</taxon>
        <taxon>Pseudomonas</taxon>
    </lineage>
</organism>
<evidence type="ECO:0000313" key="1">
    <source>
        <dbReference type="EMBL" id="RNF87760.1"/>
    </source>
</evidence>
<evidence type="ECO:0000313" key="2">
    <source>
        <dbReference type="Proteomes" id="UP000278162"/>
    </source>
</evidence>
<proteinExistence type="predicted"/>
<dbReference type="Proteomes" id="UP000278162">
    <property type="component" value="Unassembled WGS sequence"/>
</dbReference>
<dbReference type="AlphaFoldDB" id="A0A3M8T9D6"/>
<sequence length="113" mass="12815">MKRCSADGTFTFTAHLYKNFGIALQVWDEESLPYCTISVNVPDALLKTDEFCVNWDVDEDLAQQLLATSRFEDTGFVCSAGHAVAPIWRLVCPELLDQVRTQRDLARHHVQQS</sequence>
<protein>
    <submittedName>
        <fullName evidence="1">Uncharacterized protein</fullName>
    </submittedName>
</protein>
<accession>A0A3M8T9D6</accession>
<comment type="caution">
    <text evidence="1">The sequence shown here is derived from an EMBL/GenBank/DDBJ whole genome shotgun (WGS) entry which is preliminary data.</text>
</comment>
<name>A0A3M8T9D6_PSEPU</name>